<feature type="chain" id="PRO_5036393958" description="High light inducible protein" evidence="1">
    <location>
        <begin position="21"/>
        <end position="148"/>
    </location>
</feature>
<dbReference type="AlphaFoldDB" id="A0A6U5HAT2"/>
<gene>
    <name evidence="2" type="ORF">CHYS00102_LOCUS15824</name>
    <name evidence="3" type="ORF">CHYS00102_LOCUS15825</name>
</gene>
<organism evidence="3">
    <name type="scientific">Corethron hystrix</name>
    <dbReference type="NCBI Taxonomy" id="216773"/>
    <lineage>
        <taxon>Eukaryota</taxon>
        <taxon>Sar</taxon>
        <taxon>Stramenopiles</taxon>
        <taxon>Ochrophyta</taxon>
        <taxon>Bacillariophyta</taxon>
        <taxon>Coscinodiscophyceae</taxon>
        <taxon>Corethrophycidae</taxon>
        <taxon>Corethrales</taxon>
        <taxon>Corethraceae</taxon>
        <taxon>Corethron</taxon>
    </lineage>
</organism>
<dbReference type="InterPro" id="IPR053091">
    <property type="entry name" value="PSII_Assembly/Photoprotect-Rel"/>
</dbReference>
<dbReference type="PANTHER" id="PTHR37752:SF1">
    <property type="entry name" value="OS02G0610700 PROTEIN"/>
    <property type="match status" value="1"/>
</dbReference>
<name>A0A6U5HAT2_9STRA</name>
<dbReference type="SUPFAM" id="SSF103511">
    <property type="entry name" value="Chlorophyll a-b binding protein"/>
    <property type="match status" value="1"/>
</dbReference>
<evidence type="ECO:0008006" key="4">
    <source>
        <dbReference type="Google" id="ProtNLM"/>
    </source>
</evidence>
<dbReference type="PANTHER" id="PTHR37752">
    <property type="entry name" value="OS02G0610700 PROTEIN"/>
    <property type="match status" value="1"/>
</dbReference>
<evidence type="ECO:0000313" key="3">
    <source>
        <dbReference type="EMBL" id="CAD8888625.1"/>
    </source>
</evidence>
<feature type="signal peptide" evidence="1">
    <location>
        <begin position="1"/>
        <end position="20"/>
    </location>
</feature>
<dbReference type="EMBL" id="HBFR01022005">
    <property type="protein sequence ID" value="CAD8888624.1"/>
    <property type="molecule type" value="Transcribed_RNA"/>
</dbReference>
<protein>
    <recommendedName>
        <fullName evidence="4">High light inducible protein</fullName>
    </recommendedName>
</protein>
<evidence type="ECO:0000313" key="2">
    <source>
        <dbReference type="EMBL" id="CAD8888624.1"/>
    </source>
</evidence>
<reference evidence="3" key="1">
    <citation type="submission" date="2021-01" db="EMBL/GenBank/DDBJ databases">
        <authorList>
            <person name="Corre E."/>
            <person name="Pelletier E."/>
            <person name="Niang G."/>
            <person name="Scheremetjew M."/>
            <person name="Finn R."/>
            <person name="Kale V."/>
            <person name="Holt S."/>
            <person name="Cochrane G."/>
            <person name="Meng A."/>
            <person name="Brown T."/>
            <person name="Cohen L."/>
        </authorList>
    </citation>
    <scope>NUCLEOTIDE SEQUENCE</scope>
    <source>
        <strain evidence="3">308</strain>
    </source>
</reference>
<accession>A0A6U5HAT2</accession>
<keyword evidence="1" id="KW-0732">Signal</keyword>
<proteinExistence type="predicted"/>
<evidence type="ECO:0000256" key="1">
    <source>
        <dbReference type="SAM" id="SignalP"/>
    </source>
</evidence>
<dbReference type="EMBL" id="HBFR01022006">
    <property type="protein sequence ID" value="CAD8888625.1"/>
    <property type="molecule type" value="Transcribed_RNA"/>
</dbReference>
<sequence length="148" mass="16683">MRSFTLTTLLFASITGIALAWTPSVPLSAAVIKSNNRAQLTTCFESVSENEAVTEEEIVDLYKPMDEVRLARQVTALNKLEAKWTKESAIKDYESKRLLGWTKQAEMYNGRFAMFFVVVGLLTEYWTGISFPGQIEEMLRVTGFIGLD</sequence>